<keyword evidence="3" id="KW-1185">Reference proteome</keyword>
<gene>
    <name evidence="2" type="ORF">LshimejAT787_0108940</name>
</gene>
<comment type="caution">
    <text evidence="2">The sequence shown here is derived from an EMBL/GenBank/DDBJ whole genome shotgun (WGS) entry which is preliminary data.</text>
</comment>
<sequence>MQMPRERNHQSDLSRWTANANPHDWHHSKFVPMMRQGWRHGRRREFGPVSFELLPPLLPTCVTGAEFATFIRSVDMV</sequence>
<feature type="compositionally biased region" description="Basic and acidic residues" evidence="1">
    <location>
        <begin position="1"/>
        <end position="12"/>
    </location>
</feature>
<evidence type="ECO:0000256" key="1">
    <source>
        <dbReference type="SAM" id="MobiDB-lite"/>
    </source>
</evidence>
<feature type="region of interest" description="Disordered" evidence="1">
    <location>
        <begin position="1"/>
        <end position="26"/>
    </location>
</feature>
<evidence type="ECO:0000313" key="3">
    <source>
        <dbReference type="Proteomes" id="UP001063166"/>
    </source>
</evidence>
<organism evidence="2 3">
    <name type="scientific">Lyophyllum shimeji</name>
    <name type="common">Hon-shimeji</name>
    <name type="synonym">Tricholoma shimeji</name>
    <dbReference type="NCBI Taxonomy" id="47721"/>
    <lineage>
        <taxon>Eukaryota</taxon>
        <taxon>Fungi</taxon>
        <taxon>Dikarya</taxon>
        <taxon>Basidiomycota</taxon>
        <taxon>Agaricomycotina</taxon>
        <taxon>Agaricomycetes</taxon>
        <taxon>Agaricomycetidae</taxon>
        <taxon>Agaricales</taxon>
        <taxon>Tricholomatineae</taxon>
        <taxon>Lyophyllaceae</taxon>
        <taxon>Lyophyllum</taxon>
    </lineage>
</organism>
<reference evidence="2" key="1">
    <citation type="submission" date="2022-07" db="EMBL/GenBank/DDBJ databases">
        <title>The genome of Lyophyllum shimeji provides insight into the initial evolution of ectomycorrhizal fungal genome.</title>
        <authorList>
            <person name="Kobayashi Y."/>
            <person name="Shibata T."/>
            <person name="Hirakawa H."/>
            <person name="Shigenobu S."/>
            <person name="Nishiyama T."/>
            <person name="Yamada A."/>
            <person name="Hasebe M."/>
            <person name="Kawaguchi M."/>
        </authorList>
    </citation>
    <scope>NUCLEOTIDE SEQUENCE</scope>
    <source>
        <strain evidence="2">AT787</strain>
    </source>
</reference>
<dbReference type="AlphaFoldDB" id="A0A9P3PDF0"/>
<dbReference type="Proteomes" id="UP001063166">
    <property type="component" value="Unassembled WGS sequence"/>
</dbReference>
<proteinExistence type="predicted"/>
<accession>A0A9P3PDF0</accession>
<name>A0A9P3PDF0_LYOSH</name>
<protein>
    <submittedName>
        <fullName evidence="2">Uncharacterized protein</fullName>
    </submittedName>
</protein>
<evidence type="ECO:0000313" key="2">
    <source>
        <dbReference type="EMBL" id="GLB34010.1"/>
    </source>
</evidence>
<dbReference type="EMBL" id="BRPK01000001">
    <property type="protein sequence ID" value="GLB34010.1"/>
    <property type="molecule type" value="Genomic_DNA"/>
</dbReference>